<dbReference type="OrthoDB" id="9816564at2"/>
<dbReference type="Gene3D" id="3.40.50.150">
    <property type="entry name" value="Vaccinia Virus protein VP39"/>
    <property type="match status" value="1"/>
</dbReference>
<accession>A0A365Y5N1</accession>
<sequence length="263" mass="31100">MNCRICCTDSQEYLKHQILGKYEITYYKCPVCQFIQTESPFWLNEAYESAITSLDLGLLSRNNYTVPITNSILHRFFDIRKKFVDYGGGYGVFVRLMRDKGLDFYRQDMYCENVFAKHFDLQDAPQDQRFELLTAFEVFEHLVDPVAELEKMLKLSDNILFSTELQPRPDVNVENWWYFVPETGQHVSLYSQHSLEMLAQKFSLNYYTNNINIHLFTKKKINEKMFSLLTKYKVSKAYNLVFSRQPSLLPVDFSNVRARLNSK</sequence>
<dbReference type="GO" id="GO:0032259">
    <property type="term" value="P:methylation"/>
    <property type="evidence" value="ECO:0007669"/>
    <property type="project" value="UniProtKB-KW"/>
</dbReference>
<keyword evidence="1" id="KW-0808">Transferase</keyword>
<dbReference type="RefSeq" id="WP_113616405.1">
    <property type="nucleotide sequence ID" value="NZ_QFFJ01000001.1"/>
</dbReference>
<keyword evidence="1" id="KW-0489">Methyltransferase</keyword>
<proteinExistence type="predicted"/>
<dbReference type="AlphaFoldDB" id="A0A365Y5N1"/>
<dbReference type="Proteomes" id="UP000253410">
    <property type="component" value="Unassembled WGS sequence"/>
</dbReference>
<dbReference type="SUPFAM" id="SSF53335">
    <property type="entry name" value="S-adenosyl-L-methionine-dependent methyltransferases"/>
    <property type="match status" value="1"/>
</dbReference>
<gene>
    <name evidence="1" type="ORF">DF182_15095</name>
</gene>
<name>A0A365Y5N1_9BACT</name>
<dbReference type="InterPro" id="IPR029063">
    <property type="entry name" value="SAM-dependent_MTases_sf"/>
</dbReference>
<evidence type="ECO:0000313" key="2">
    <source>
        <dbReference type="Proteomes" id="UP000253410"/>
    </source>
</evidence>
<dbReference type="GO" id="GO:0008168">
    <property type="term" value="F:methyltransferase activity"/>
    <property type="evidence" value="ECO:0007669"/>
    <property type="project" value="UniProtKB-KW"/>
</dbReference>
<organism evidence="1 2">
    <name type="scientific">Chitinophaga flava</name>
    <dbReference type="NCBI Taxonomy" id="2259036"/>
    <lineage>
        <taxon>Bacteria</taxon>
        <taxon>Pseudomonadati</taxon>
        <taxon>Bacteroidota</taxon>
        <taxon>Chitinophagia</taxon>
        <taxon>Chitinophagales</taxon>
        <taxon>Chitinophagaceae</taxon>
        <taxon>Chitinophaga</taxon>
    </lineage>
</organism>
<reference evidence="1 2" key="1">
    <citation type="submission" date="2018-05" db="EMBL/GenBank/DDBJ databases">
        <title>Chitinophaga sp. K3CV102501T nov., isolated from isolated from a monsoon evergreen broad-leaved forest soil.</title>
        <authorList>
            <person name="Lv Y."/>
        </authorList>
    </citation>
    <scope>NUCLEOTIDE SEQUENCE [LARGE SCALE GENOMIC DNA]</scope>
    <source>
        <strain evidence="1 2">GDMCC 1.1325</strain>
    </source>
</reference>
<protein>
    <submittedName>
        <fullName evidence="1">Class I SAM-dependent methyltransferase</fullName>
    </submittedName>
</protein>
<comment type="caution">
    <text evidence="1">The sequence shown here is derived from an EMBL/GenBank/DDBJ whole genome shotgun (WGS) entry which is preliminary data.</text>
</comment>
<dbReference type="EMBL" id="QFFJ01000001">
    <property type="protein sequence ID" value="RBL93819.1"/>
    <property type="molecule type" value="Genomic_DNA"/>
</dbReference>
<evidence type="ECO:0000313" key="1">
    <source>
        <dbReference type="EMBL" id="RBL93819.1"/>
    </source>
</evidence>
<keyword evidence="2" id="KW-1185">Reference proteome</keyword>
<dbReference type="Pfam" id="PF13489">
    <property type="entry name" value="Methyltransf_23"/>
    <property type="match status" value="1"/>
</dbReference>